<dbReference type="SUPFAM" id="SSF48452">
    <property type="entry name" value="TPR-like"/>
    <property type="match status" value="1"/>
</dbReference>
<dbReference type="InterPro" id="IPR011990">
    <property type="entry name" value="TPR-like_helical_dom_sf"/>
</dbReference>
<evidence type="ECO:0000313" key="1">
    <source>
        <dbReference type="EMBL" id="RKN80773.1"/>
    </source>
</evidence>
<dbReference type="OrthoDB" id="725917at2"/>
<dbReference type="Proteomes" id="UP000276603">
    <property type="component" value="Unassembled WGS sequence"/>
</dbReference>
<sequence>MKYLKQIVLGAMAAVMVLSSCEDITDINENPNGVGLNEGDPNFLVTNVMVSLLRNTTEDGYSQYLGAWMQHTQKQGWGDHKYEWDGSGDTDWPDFYDNLRTLQLAEDLATEQSNNFLIGVVKVLQAYNYGLLVDYYGDVPFSQSLNPIEYPTPVYDSSEDIYKGIIEMFQEAAAIFGTNPPAGVGVTSDIFFNGDVERWEKFANAMTLRYYMRLSEKDPSFAQSGVEATLSKPMFESVDEELSIPFLGNNDDDSWPNFFQEGNSSGFTRIRPCATLVDLLKEWNDPRQDIWFAPVAIPIQVQPSDEIPNNVRDTILSGIRYINQDSLANNNYFIYDPDTWFDIAADGNNVLIDTSSVYVGLPVSVLNADPVAYNLNPNTDREVSSVHTSELNVQFRERSGDYLKSRMFSYSELSFLKAEAAQRGWGSGDAGALYEEGIRASFEAWGIDDQYDDYIAQPEIAYDGTLEQIMWQKWIASFTAASEAYLDWRRTGLPDLAPGPWAVSSVIPVRFVYDDSDKNSNGANWLDAVGRLETTGFTESNPSNDSGDSQWSKPWILQGVTEPW</sequence>
<dbReference type="Pfam" id="PF12771">
    <property type="entry name" value="SusD-like_2"/>
    <property type="match status" value="2"/>
</dbReference>
<dbReference type="PROSITE" id="PS51257">
    <property type="entry name" value="PROKAR_LIPOPROTEIN"/>
    <property type="match status" value="1"/>
</dbReference>
<evidence type="ECO:0000313" key="2">
    <source>
        <dbReference type="Proteomes" id="UP000276603"/>
    </source>
</evidence>
<comment type="caution">
    <text evidence="1">The sequence shown here is derived from an EMBL/GenBank/DDBJ whole genome shotgun (WGS) entry which is preliminary data.</text>
</comment>
<dbReference type="EMBL" id="RBCJ01000002">
    <property type="protein sequence ID" value="RKN80773.1"/>
    <property type="molecule type" value="Genomic_DNA"/>
</dbReference>
<dbReference type="AlphaFoldDB" id="A0A3B0C4H8"/>
<dbReference type="Gene3D" id="1.25.40.390">
    <property type="match status" value="2"/>
</dbReference>
<proteinExistence type="predicted"/>
<reference evidence="1 2" key="1">
    <citation type="submission" date="2018-10" db="EMBL/GenBank/DDBJ databases">
        <title>Ulvibacterium marinum gen. nov., sp. nov., a novel marine bacterium of the family Flavobacteriaceae, isolated from a culture of the green alga Ulva prolifera.</title>
        <authorList>
            <person name="Zhang Z."/>
        </authorList>
    </citation>
    <scope>NUCLEOTIDE SEQUENCE [LARGE SCALE GENOMIC DNA]</scope>
    <source>
        <strain evidence="1 2">CCMM003</strain>
    </source>
</reference>
<name>A0A3B0C4H8_9FLAO</name>
<dbReference type="RefSeq" id="WP_120710929.1">
    <property type="nucleotide sequence ID" value="NZ_RBCJ01000002.1"/>
</dbReference>
<keyword evidence="1" id="KW-0449">Lipoprotein</keyword>
<dbReference type="InterPro" id="IPR041662">
    <property type="entry name" value="SusD-like_2"/>
</dbReference>
<accession>A0A3B0C4H8</accession>
<keyword evidence="2" id="KW-1185">Reference proteome</keyword>
<gene>
    <name evidence="1" type="ORF">D7Z94_07340</name>
</gene>
<organism evidence="1 2">
    <name type="scientific">Ulvibacterium marinum</name>
    <dbReference type="NCBI Taxonomy" id="2419782"/>
    <lineage>
        <taxon>Bacteria</taxon>
        <taxon>Pseudomonadati</taxon>
        <taxon>Bacteroidota</taxon>
        <taxon>Flavobacteriia</taxon>
        <taxon>Flavobacteriales</taxon>
        <taxon>Flavobacteriaceae</taxon>
        <taxon>Ulvibacterium</taxon>
    </lineage>
</organism>
<protein>
    <submittedName>
        <fullName evidence="1">SusD/RagB family nutrient-binding outer membrane lipoprotein</fullName>
    </submittedName>
</protein>